<dbReference type="InterPro" id="IPR012338">
    <property type="entry name" value="Beta-lactam/transpept-like"/>
</dbReference>
<dbReference type="EMBL" id="CAEZWF010000003">
    <property type="protein sequence ID" value="CAB4646073.1"/>
    <property type="molecule type" value="Genomic_DNA"/>
</dbReference>
<reference evidence="6" key="1">
    <citation type="submission" date="2020-05" db="EMBL/GenBank/DDBJ databases">
        <authorList>
            <person name="Chiriac C."/>
            <person name="Salcher M."/>
            <person name="Ghai R."/>
            <person name="Kavagutti S V."/>
        </authorList>
    </citation>
    <scope>NUCLEOTIDE SEQUENCE</scope>
</reference>
<gene>
    <name evidence="4" type="ORF">UFOPK2157_00495</name>
    <name evidence="5" type="ORF">UFOPK2228_00258</name>
    <name evidence="6" type="ORF">UFOPK2245_00272</name>
</gene>
<proteinExistence type="inferred from homology"/>
<dbReference type="PANTHER" id="PTHR30023">
    <property type="entry name" value="D-ALANYL-D-ALANINE CARBOXYPEPTIDASE"/>
    <property type="match status" value="1"/>
</dbReference>
<dbReference type="EMBL" id="CAEZWK010000003">
    <property type="protein sequence ID" value="CAB4647330.1"/>
    <property type="molecule type" value="Genomic_DNA"/>
</dbReference>
<dbReference type="AlphaFoldDB" id="A0A6J6KC15"/>
<dbReference type="PRINTS" id="PR00922">
    <property type="entry name" value="DADACBPTASE3"/>
</dbReference>
<dbReference type="InterPro" id="IPR001967">
    <property type="entry name" value="Peptidase_S11_N"/>
</dbReference>
<comment type="similarity">
    <text evidence="1">Belongs to the peptidase S13 family.</text>
</comment>
<evidence type="ECO:0000313" key="5">
    <source>
        <dbReference type="EMBL" id="CAB4646073.1"/>
    </source>
</evidence>
<dbReference type="GO" id="GO:0004185">
    <property type="term" value="F:serine-type carboxypeptidase activity"/>
    <property type="evidence" value="ECO:0007669"/>
    <property type="project" value="InterPro"/>
</dbReference>
<dbReference type="Gene3D" id="3.40.710.10">
    <property type="entry name" value="DD-peptidase/beta-lactamase superfamily"/>
    <property type="match status" value="2"/>
</dbReference>
<dbReference type="SUPFAM" id="SSF56601">
    <property type="entry name" value="beta-lactamase/transpeptidase-like"/>
    <property type="match status" value="1"/>
</dbReference>
<dbReference type="EMBL" id="CAEZVW010000012">
    <property type="protein sequence ID" value="CAB4639525.1"/>
    <property type="molecule type" value="Genomic_DNA"/>
</dbReference>
<sequence>MIKFRNVLVVSIALAMVSSTASANLKPTEIPPVFEKLLNSPTLSNPAMIVIDGSTGQTIYEKNIYAQRKPASVMKLLTAAMVLQYLDPLKVFSTEVSITPETNTLFIKGSLDPWIGTTHSVARKMNRASLTHMASNATNAVRSYNAGELVEYTVIYSGLYEQDVKNFKTYWAKRGFNPVFKAEKADQVLTETTVPVVTETSPPVAKILDWMMLWSDNQLADRLARLSSQAAGEPFGILGVERIFKKLLAELQIDSSKLVVKDASGLSKSNKVTAKMIGELLYKLRKDPRFAGLYPVLPVSGVSGTLNERFIDTAPTAVGLVRAKTGSLNGTATLAGYVESSDREYVFVTLADQIPRGYTSLKKARAAIDKILGRIAAPNIPAEISPLPSGI</sequence>
<evidence type="ECO:0000256" key="2">
    <source>
        <dbReference type="ARBA" id="ARBA00022801"/>
    </source>
</evidence>
<evidence type="ECO:0000313" key="6">
    <source>
        <dbReference type="EMBL" id="CAB4647330.1"/>
    </source>
</evidence>
<evidence type="ECO:0000313" key="4">
    <source>
        <dbReference type="EMBL" id="CAB4639525.1"/>
    </source>
</evidence>
<accession>A0A6J6KC15</accession>
<dbReference type="GO" id="GO:0000270">
    <property type="term" value="P:peptidoglycan metabolic process"/>
    <property type="evidence" value="ECO:0007669"/>
    <property type="project" value="TreeGrafter"/>
</dbReference>
<name>A0A6J6KC15_9ZZZZ</name>
<dbReference type="InterPro" id="IPR000667">
    <property type="entry name" value="Peptidase_S13"/>
</dbReference>
<dbReference type="GO" id="GO:0006508">
    <property type="term" value="P:proteolysis"/>
    <property type="evidence" value="ECO:0007669"/>
    <property type="project" value="InterPro"/>
</dbReference>
<protein>
    <submittedName>
        <fullName evidence="6">Unannotated protein</fullName>
    </submittedName>
</protein>
<keyword evidence="2" id="KW-0378">Hydrolase</keyword>
<dbReference type="Pfam" id="PF00768">
    <property type="entry name" value="Peptidase_S11"/>
    <property type="match status" value="1"/>
</dbReference>
<feature type="domain" description="Peptidase S11 D-alanyl-D-alanine carboxypeptidase A N-terminal" evidence="3">
    <location>
        <begin position="40"/>
        <end position="147"/>
    </location>
</feature>
<dbReference type="PANTHER" id="PTHR30023:SF0">
    <property type="entry name" value="PENICILLIN-SENSITIVE CARBOXYPEPTIDASE A"/>
    <property type="match status" value="1"/>
</dbReference>
<dbReference type="Pfam" id="PF02113">
    <property type="entry name" value="Peptidase_S13"/>
    <property type="match status" value="1"/>
</dbReference>
<evidence type="ECO:0000259" key="3">
    <source>
        <dbReference type="Pfam" id="PF00768"/>
    </source>
</evidence>
<organism evidence="6">
    <name type="scientific">freshwater metagenome</name>
    <dbReference type="NCBI Taxonomy" id="449393"/>
    <lineage>
        <taxon>unclassified sequences</taxon>
        <taxon>metagenomes</taxon>
        <taxon>ecological metagenomes</taxon>
    </lineage>
</organism>
<evidence type="ECO:0000256" key="1">
    <source>
        <dbReference type="ARBA" id="ARBA00006096"/>
    </source>
</evidence>